<gene>
    <name evidence="3" type="ORF">Asera_38440</name>
</gene>
<evidence type="ECO:0000313" key="3">
    <source>
        <dbReference type="EMBL" id="BCJ29736.1"/>
    </source>
</evidence>
<feature type="region of interest" description="Disordered" evidence="1">
    <location>
        <begin position="1"/>
        <end position="53"/>
    </location>
</feature>
<reference evidence="3" key="1">
    <citation type="submission" date="2020-08" db="EMBL/GenBank/DDBJ databases">
        <title>Whole genome shotgun sequence of Actinocatenispora sera NBRC 101916.</title>
        <authorList>
            <person name="Komaki H."/>
            <person name="Tamura T."/>
        </authorList>
    </citation>
    <scope>NUCLEOTIDE SEQUENCE</scope>
    <source>
        <strain evidence="3">NBRC 101916</strain>
    </source>
</reference>
<evidence type="ECO:0000259" key="2">
    <source>
        <dbReference type="Pfam" id="PF00582"/>
    </source>
</evidence>
<proteinExistence type="predicted"/>
<sequence length="221" mass="23204">MHTGAVGTRAASAGSLVASPAGADRPFSDNLHQARTGRHRQSSGPDPRHSAKRVVDMTVGSEGRHDTAAPTGTPTRIMVGVDGSSAGQAALLAAQAEAAATGLHVLAVHVRRGLTPLEALGSGFAGLAGACWLNCRDDAELSAWLDCVQMLDAAGLPWTFLVREGQPAEQLRAVAAELPVRSIYLAARSRPWWRRGLHHCPARALSRRARCPVRVVSYSGG</sequence>
<dbReference type="InterPro" id="IPR014729">
    <property type="entry name" value="Rossmann-like_a/b/a_fold"/>
</dbReference>
<evidence type="ECO:0000256" key="1">
    <source>
        <dbReference type="SAM" id="MobiDB-lite"/>
    </source>
</evidence>
<dbReference type="Proteomes" id="UP000680750">
    <property type="component" value="Chromosome"/>
</dbReference>
<name>A0A810L5T1_9ACTN</name>
<dbReference type="AlphaFoldDB" id="A0A810L5T1"/>
<dbReference type="KEGG" id="aser:Asera_38440"/>
<evidence type="ECO:0000313" key="4">
    <source>
        <dbReference type="Proteomes" id="UP000680750"/>
    </source>
</evidence>
<dbReference type="Pfam" id="PF00582">
    <property type="entry name" value="Usp"/>
    <property type="match status" value="1"/>
</dbReference>
<keyword evidence="4" id="KW-1185">Reference proteome</keyword>
<feature type="domain" description="UspA" evidence="2">
    <location>
        <begin position="76"/>
        <end position="216"/>
    </location>
</feature>
<organism evidence="3 4">
    <name type="scientific">Actinocatenispora sera</name>
    <dbReference type="NCBI Taxonomy" id="390989"/>
    <lineage>
        <taxon>Bacteria</taxon>
        <taxon>Bacillati</taxon>
        <taxon>Actinomycetota</taxon>
        <taxon>Actinomycetes</taxon>
        <taxon>Micromonosporales</taxon>
        <taxon>Micromonosporaceae</taxon>
        <taxon>Actinocatenispora</taxon>
    </lineage>
</organism>
<dbReference type="InterPro" id="IPR006016">
    <property type="entry name" value="UspA"/>
</dbReference>
<dbReference type="EMBL" id="AP023354">
    <property type="protein sequence ID" value="BCJ29736.1"/>
    <property type="molecule type" value="Genomic_DNA"/>
</dbReference>
<accession>A0A810L5T1</accession>
<dbReference type="SUPFAM" id="SSF52402">
    <property type="entry name" value="Adenine nucleotide alpha hydrolases-like"/>
    <property type="match status" value="1"/>
</dbReference>
<protein>
    <recommendedName>
        <fullName evidence="2">UspA domain-containing protein</fullName>
    </recommendedName>
</protein>
<dbReference type="Gene3D" id="3.40.50.620">
    <property type="entry name" value="HUPs"/>
    <property type="match status" value="1"/>
</dbReference>